<dbReference type="InterPro" id="IPR036515">
    <property type="entry name" value="Transposase_17_sf"/>
</dbReference>
<dbReference type="SMART" id="SM01321">
    <property type="entry name" value="Y1_Tnp"/>
    <property type="match status" value="1"/>
</dbReference>
<accession>A0A940X1G6</accession>
<evidence type="ECO:0000259" key="1">
    <source>
        <dbReference type="SMART" id="SM01321"/>
    </source>
</evidence>
<feature type="domain" description="Transposase IS200-like" evidence="1">
    <location>
        <begin position="18"/>
        <end position="130"/>
    </location>
</feature>
<reference evidence="2" key="1">
    <citation type="journal article" date="2016" name="Int. J. Syst. Evol. Microbiol.">
        <title>Pseudoxanthomonas helianthi sp. nov., isolated from roots of Jerusalem artichoke (Helianthus tuberosus).</title>
        <authorList>
            <person name="Kittiwongwattana C."/>
            <person name="Thawai C."/>
        </authorList>
    </citation>
    <scope>NUCLEOTIDE SEQUENCE</scope>
    <source>
        <strain evidence="2">110414</strain>
    </source>
</reference>
<evidence type="ECO:0000313" key="3">
    <source>
        <dbReference type="Proteomes" id="UP000673447"/>
    </source>
</evidence>
<sequence length="151" mass="17266">MQYKHSASNRLRKGRVSLAGQVYLVTFATHDRRRLFDNPQLAALFSKACMDRRLWQEAELLAWVLMPDHWHGLVQLGGNGVLSRIVQRLKANTSKAVAIRGAPVWQPGFHDRAIAGERTMHAAADYLLDNPLRAGLVESIEHWPWRYAVWD</sequence>
<dbReference type="PANTHER" id="PTHR36966:SF1">
    <property type="entry name" value="REP-ASSOCIATED TYROSINE TRANSPOSASE"/>
    <property type="match status" value="1"/>
</dbReference>
<dbReference type="EMBL" id="JAGKTC010000001">
    <property type="protein sequence ID" value="MBP3984020.1"/>
    <property type="molecule type" value="Genomic_DNA"/>
</dbReference>
<evidence type="ECO:0000313" key="2">
    <source>
        <dbReference type="EMBL" id="MBP3984020.1"/>
    </source>
</evidence>
<dbReference type="GO" id="GO:0006313">
    <property type="term" value="P:DNA transposition"/>
    <property type="evidence" value="ECO:0007669"/>
    <property type="project" value="InterPro"/>
</dbReference>
<dbReference type="InterPro" id="IPR052715">
    <property type="entry name" value="RAYT_transposase"/>
</dbReference>
<dbReference type="Pfam" id="PF01797">
    <property type="entry name" value="Y1_Tnp"/>
    <property type="match status" value="1"/>
</dbReference>
<organism evidence="2 3">
    <name type="scientific">Pseudoxanthomonas helianthi</name>
    <dbReference type="NCBI Taxonomy" id="1453541"/>
    <lineage>
        <taxon>Bacteria</taxon>
        <taxon>Pseudomonadati</taxon>
        <taxon>Pseudomonadota</taxon>
        <taxon>Gammaproteobacteria</taxon>
        <taxon>Lysobacterales</taxon>
        <taxon>Lysobacteraceae</taxon>
        <taxon>Pseudoxanthomonas</taxon>
    </lineage>
</organism>
<dbReference type="Gene3D" id="3.30.70.1290">
    <property type="entry name" value="Transposase IS200-like"/>
    <property type="match status" value="1"/>
</dbReference>
<dbReference type="InterPro" id="IPR002686">
    <property type="entry name" value="Transposase_17"/>
</dbReference>
<protein>
    <submittedName>
        <fullName evidence="2">Transposase</fullName>
    </submittedName>
</protein>
<comment type="caution">
    <text evidence="2">The sequence shown here is derived from an EMBL/GenBank/DDBJ whole genome shotgun (WGS) entry which is preliminary data.</text>
</comment>
<reference evidence="2" key="2">
    <citation type="submission" date="2021-03" db="EMBL/GenBank/DDBJ databases">
        <authorList>
            <person name="Cao W."/>
        </authorList>
    </citation>
    <scope>NUCLEOTIDE SEQUENCE</scope>
    <source>
        <strain evidence="2">110414</strain>
    </source>
</reference>
<name>A0A940X1G6_9GAMM</name>
<dbReference type="RefSeq" id="WP_210535821.1">
    <property type="nucleotide sequence ID" value="NZ_JAGKTC010000001.1"/>
</dbReference>
<dbReference type="GO" id="GO:0043565">
    <property type="term" value="F:sequence-specific DNA binding"/>
    <property type="evidence" value="ECO:0007669"/>
    <property type="project" value="TreeGrafter"/>
</dbReference>
<gene>
    <name evidence="2" type="ORF">J5837_06225</name>
</gene>
<keyword evidence="3" id="KW-1185">Reference proteome</keyword>
<dbReference type="Proteomes" id="UP000673447">
    <property type="component" value="Unassembled WGS sequence"/>
</dbReference>
<dbReference type="PANTHER" id="PTHR36966">
    <property type="entry name" value="REP-ASSOCIATED TYROSINE TRANSPOSASE"/>
    <property type="match status" value="1"/>
</dbReference>
<proteinExistence type="predicted"/>
<dbReference type="NCBIfam" id="NF047646">
    <property type="entry name" value="REP_Tyr_transpos"/>
    <property type="match status" value="1"/>
</dbReference>
<dbReference type="AlphaFoldDB" id="A0A940X1G6"/>
<dbReference type="GO" id="GO:0004803">
    <property type="term" value="F:transposase activity"/>
    <property type="evidence" value="ECO:0007669"/>
    <property type="project" value="InterPro"/>
</dbReference>
<dbReference type="SUPFAM" id="SSF143422">
    <property type="entry name" value="Transposase IS200-like"/>
    <property type="match status" value="1"/>
</dbReference>